<dbReference type="PANTHER" id="PTHR31102:SF1">
    <property type="entry name" value="CATION_H+ EXCHANGER DOMAIN-CONTAINING PROTEIN"/>
    <property type="match status" value="1"/>
</dbReference>
<protein>
    <submittedName>
        <fullName evidence="6">Potassium transporter</fullName>
    </submittedName>
</protein>
<name>A0A0X8FKX3_9LACT</name>
<dbReference type="GO" id="GO:0015297">
    <property type="term" value="F:antiporter activity"/>
    <property type="evidence" value="ECO:0007669"/>
    <property type="project" value="InterPro"/>
</dbReference>
<dbReference type="Proteomes" id="UP000062260">
    <property type="component" value="Chromosome"/>
</dbReference>
<dbReference type="GO" id="GO:0016020">
    <property type="term" value="C:membrane"/>
    <property type="evidence" value="ECO:0007669"/>
    <property type="project" value="UniProtKB-SubCell"/>
</dbReference>
<evidence type="ECO:0000256" key="2">
    <source>
        <dbReference type="ARBA" id="ARBA00022692"/>
    </source>
</evidence>
<evidence type="ECO:0000256" key="1">
    <source>
        <dbReference type="ARBA" id="ARBA00004141"/>
    </source>
</evidence>
<sequence length="402" mass="42752">MLFSLGLIFLVGLIMAQLSQRLGLPRIIGMLLAGILIGPYVANLIHPQLLAISGDLRSLALMIILIKAGLSLDVADLKKVGRPALLLSFLPASFEILAYCLLAPLIFNISWPDALVMGTVLGAVSPAVVVPRMVNLIDRGYGQDKAIPQMILAGASCDDVFVIVCFSSSLALAQGQGVNLSSFTSIPIAILTGILIGCLLGLGLARFFNRAYQKGDYIRNSSKLIIILALACLLMGLENLLANYFPMSGLLAVMTMSMAVAAKCPKQVRDRLASKFNKVWLAAEMLLFVLVGAAVDIRYTVLAGGLAILMIALALLIRLVGVYLSLLGTALTKRERLFTILAYLPKATVQAAIGSVPLAQGMASGQLILSVAVLAILVTAPLGAWAIDQTYQTWLLPPLVKK</sequence>
<evidence type="ECO:0000313" key="6">
    <source>
        <dbReference type="EMBL" id="AMB99117.1"/>
    </source>
</evidence>
<dbReference type="PANTHER" id="PTHR31102">
    <property type="match status" value="1"/>
</dbReference>
<evidence type="ECO:0000256" key="3">
    <source>
        <dbReference type="ARBA" id="ARBA00022989"/>
    </source>
</evidence>
<dbReference type="EMBL" id="CP014163">
    <property type="protein sequence ID" value="AMB99117.1"/>
    <property type="molecule type" value="Genomic_DNA"/>
</dbReference>
<evidence type="ECO:0000256" key="4">
    <source>
        <dbReference type="ARBA" id="ARBA00023136"/>
    </source>
</evidence>
<keyword evidence="2" id="KW-0812">Transmembrane</keyword>
<dbReference type="RefSeq" id="WP_067978257.1">
    <property type="nucleotide sequence ID" value="NZ_FNHJ01000004.1"/>
</dbReference>
<dbReference type="Gene3D" id="1.20.1530.20">
    <property type="match status" value="1"/>
</dbReference>
<keyword evidence="4" id="KW-0472">Membrane</keyword>
<reference evidence="7" key="2">
    <citation type="submission" date="2016-01" db="EMBL/GenBank/DDBJ databases">
        <title>Six Aerococcus type strain genome sequencing and assembly using PacBio and Illumina Hiseq.</title>
        <authorList>
            <person name="Carkaci D."/>
            <person name="Dargis R."/>
            <person name="Nielsen X.C."/>
            <person name="Skovgaard O."/>
            <person name="Fuursted K."/>
            <person name="Christensen J.J."/>
        </authorList>
    </citation>
    <scope>NUCLEOTIDE SEQUENCE [LARGE SCALE GENOMIC DNA]</scope>
    <source>
        <strain evidence="7">CCUG42038B</strain>
    </source>
</reference>
<evidence type="ECO:0000259" key="5">
    <source>
        <dbReference type="Pfam" id="PF00999"/>
    </source>
</evidence>
<evidence type="ECO:0000313" key="7">
    <source>
        <dbReference type="Proteomes" id="UP000062260"/>
    </source>
</evidence>
<keyword evidence="7" id="KW-1185">Reference proteome</keyword>
<dbReference type="STRING" id="128944.AWM75_03465"/>
<dbReference type="GO" id="GO:1902600">
    <property type="term" value="P:proton transmembrane transport"/>
    <property type="evidence" value="ECO:0007669"/>
    <property type="project" value="InterPro"/>
</dbReference>
<dbReference type="AlphaFoldDB" id="A0A0X8FKX3"/>
<organism evidence="6 7">
    <name type="scientific">Aerococcus urinaehominis</name>
    <dbReference type="NCBI Taxonomy" id="128944"/>
    <lineage>
        <taxon>Bacteria</taxon>
        <taxon>Bacillati</taxon>
        <taxon>Bacillota</taxon>
        <taxon>Bacilli</taxon>
        <taxon>Lactobacillales</taxon>
        <taxon>Aerococcaceae</taxon>
        <taxon>Aerococcus</taxon>
    </lineage>
</organism>
<proteinExistence type="predicted"/>
<keyword evidence="3" id="KW-1133">Transmembrane helix</keyword>
<comment type="subcellular location">
    <subcellularLocation>
        <location evidence="1">Membrane</location>
        <topology evidence="1">Multi-pass membrane protein</topology>
    </subcellularLocation>
</comment>
<dbReference type="KEGG" id="auh:AWM75_03465"/>
<dbReference type="Pfam" id="PF00999">
    <property type="entry name" value="Na_H_Exchanger"/>
    <property type="match status" value="1"/>
</dbReference>
<dbReference type="InterPro" id="IPR006153">
    <property type="entry name" value="Cation/H_exchanger_TM"/>
</dbReference>
<feature type="domain" description="Cation/H+ exchanger transmembrane" evidence="5">
    <location>
        <begin position="10"/>
        <end position="381"/>
    </location>
</feature>
<reference evidence="6 7" key="1">
    <citation type="journal article" date="2016" name="Genome Announc.">
        <title>Complete Genome Sequences of Aerococcus christensenii CCUG 28831T, Aerococcus sanguinicola CCUG 43001T, Aerococcus urinae CCUG 36881T, Aerococcus urinaeequi CCUG 28094T, Aerococcus urinaehominis CCUG 42038 BT, and Aerococcus viridans CCUG 4311T.</title>
        <authorList>
            <person name="Carkaci D."/>
            <person name="Dargis R."/>
            <person name="Nielsen X.C."/>
            <person name="Skovgaard O."/>
            <person name="Fuursted K."/>
            <person name="Christensen J.J."/>
        </authorList>
    </citation>
    <scope>NUCLEOTIDE SEQUENCE [LARGE SCALE GENOMIC DNA]</scope>
    <source>
        <strain evidence="6 7">CCUG42038B</strain>
    </source>
</reference>
<accession>A0A0X8FKX3</accession>
<dbReference type="InterPro" id="IPR038770">
    <property type="entry name" value="Na+/solute_symporter_sf"/>
</dbReference>
<dbReference type="OrthoDB" id="9790604at2"/>
<dbReference type="InterPro" id="IPR051843">
    <property type="entry name" value="CPA1_transporter"/>
</dbReference>
<gene>
    <name evidence="6" type="ORF">AWM75_03465</name>
</gene>